<keyword evidence="3" id="KW-1185">Reference proteome</keyword>
<reference evidence="3" key="1">
    <citation type="journal article" date="2019" name="Int. J. Syst. Evol. Microbiol.">
        <title>The Global Catalogue of Microorganisms (GCM) 10K type strain sequencing project: providing services to taxonomists for standard genome sequencing and annotation.</title>
        <authorList>
            <consortium name="The Broad Institute Genomics Platform"/>
            <consortium name="The Broad Institute Genome Sequencing Center for Infectious Disease"/>
            <person name="Wu L."/>
            <person name="Ma J."/>
        </authorList>
    </citation>
    <scope>NUCLEOTIDE SEQUENCE [LARGE SCALE GENOMIC DNA]</scope>
    <source>
        <strain evidence="3">KCTC 23314</strain>
    </source>
</reference>
<evidence type="ECO:0000256" key="1">
    <source>
        <dbReference type="SAM" id="MobiDB-lite"/>
    </source>
</evidence>
<dbReference type="EMBL" id="BMYK01000039">
    <property type="protein sequence ID" value="GHD02337.1"/>
    <property type="molecule type" value="Genomic_DNA"/>
</dbReference>
<sequence>MYHINMEAKKPHGGSRTGSGRKPLDADAPTVSFPVKMSTAQRDKLKRLGGAPWVRQKIDKEPEPKE</sequence>
<comment type="caution">
    <text evidence="2">The sequence shown here is derived from an EMBL/GenBank/DDBJ whole genome shotgun (WGS) entry which is preliminary data.</text>
</comment>
<feature type="region of interest" description="Disordered" evidence="1">
    <location>
        <begin position="1"/>
        <end position="34"/>
    </location>
</feature>
<feature type="compositionally biased region" description="Basic and acidic residues" evidence="1">
    <location>
        <begin position="1"/>
        <end position="10"/>
    </location>
</feature>
<name>A0ABQ3GD83_9BURK</name>
<protein>
    <submittedName>
        <fullName evidence="2">Uncharacterized protein</fullName>
    </submittedName>
</protein>
<proteinExistence type="predicted"/>
<dbReference type="Proteomes" id="UP000626210">
    <property type="component" value="Unassembled WGS sequence"/>
</dbReference>
<evidence type="ECO:0000313" key="2">
    <source>
        <dbReference type="EMBL" id="GHD02337.1"/>
    </source>
</evidence>
<evidence type="ECO:0000313" key="3">
    <source>
        <dbReference type="Proteomes" id="UP000626210"/>
    </source>
</evidence>
<accession>A0ABQ3GD83</accession>
<organism evidence="2 3">
    <name type="scientific">Pseudorhodoferax aquiterrae</name>
    <dbReference type="NCBI Taxonomy" id="747304"/>
    <lineage>
        <taxon>Bacteria</taxon>
        <taxon>Pseudomonadati</taxon>
        <taxon>Pseudomonadota</taxon>
        <taxon>Betaproteobacteria</taxon>
        <taxon>Burkholderiales</taxon>
        <taxon>Comamonadaceae</taxon>
    </lineage>
</organism>
<gene>
    <name evidence="2" type="ORF">GCM10007320_61500</name>
</gene>